<dbReference type="Gene3D" id="1.20.1070.10">
    <property type="entry name" value="Rhodopsin 7-helix transmembrane proteins"/>
    <property type="match status" value="1"/>
</dbReference>
<feature type="transmembrane region" description="Helical" evidence="6">
    <location>
        <begin position="118"/>
        <end position="140"/>
    </location>
</feature>
<dbReference type="RefSeq" id="XP_064658850.1">
    <property type="nucleotide sequence ID" value="XM_064802725.1"/>
</dbReference>
<dbReference type="InterPro" id="IPR000832">
    <property type="entry name" value="GPCR_2_secretin-like"/>
</dbReference>
<dbReference type="Proteomes" id="UP001337655">
    <property type="component" value="Unassembled WGS sequence"/>
</dbReference>
<feature type="transmembrane region" description="Helical" evidence="6">
    <location>
        <begin position="232"/>
        <end position="254"/>
    </location>
</feature>
<feature type="domain" description="G-protein coupled receptors family 2 profile 2" evidence="7">
    <location>
        <begin position="112"/>
        <end position="279"/>
    </location>
</feature>
<feature type="region of interest" description="Disordered" evidence="5">
    <location>
        <begin position="1"/>
        <end position="58"/>
    </location>
</feature>
<dbReference type="PANTHER" id="PTHR42058:SF1">
    <property type="entry name" value="G-PROTEIN COUPLED RECEPTORS FAMILY 2 PROFILE 2 DOMAIN-CONTAINING PROTEIN"/>
    <property type="match status" value="1"/>
</dbReference>
<feature type="compositionally biased region" description="Polar residues" evidence="5">
    <location>
        <begin position="17"/>
        <end position="28"/>
    </location>
</feature>
<reference evidence="8 9" key="1">
    <citation type="submission" date="2023-08" db="EMBL/GenBank/DDBJ databases">
        <title>Black Yeasts Isolated from many extreme environments.</title>
        <authorList>
            <person name="Coleine C."/>
            <person name="Stajich J.E."/>
            <person name="Selbmann L."/>
        </authorList>
    </citation>
    <scope>NUCLEOTIDE SEQUENCE [LARGE SCALE GENOMIC DNA]</scope>
    <source>
        <strain evidence="8 9">CCFEE 5935</strain>
    </source>
</reference>
<keyword evidence="3 6" id="KW-1133">Transmembrane helix</keyword>
<evidence type="ECO:0000256" key="4">
    <source>
        <dbReference type="ARBA" id="ARBA00023136"/>
    </source>
</evidence>
<dbReference type="GO" id="GO:0007166">
    <property type="term" value="P:cell surface receptor signaling pathway"/>
    <property type="evidence" value="ECO:0007669"/>
    <property type="project" value="InterPro"/>
</dbReference>
<feature type="region of interest" description="Disordered" evidence="5">
    <location>
        <begin position="498"/>
        <end position="567"/>
    </location>
</feature>
<evidence type="ECO:0000313" key="9">
    <source>
        <dbReference type="Proteomes" id="UP001337655"/>
    </source>
</evidence>
<evidence type="ECO:0000256" key="1">
    <source>
        <dbReference type="ARBA" id="ARBA00004141"/>
    </source>
</evidence>
<feature type="compositionally biased region" description="Low complexity" evidence="5">
    <location>
        <begin position="316"/>
        <end position="336"/>
    </location>
</feature>
<dbReference type="GO" id="GO:0016020">
    <property type="term" value="C:membrane"/>
    <property type="evidence" value="ECO:0007669"/>
    <property type="project" value="UniProtKB-SubCell"/>
</dbReference>
<organism evidence="8 9">
    <name type="scientific">Saxophila tyrrhenica</name>
    <dbReference type="NCBI Taxonomy" id="1690608"/>
    <lineage>
        <taxon>Eukaryota</taxon>
        <taxon>Fungi</taxon>
        <taxon>Dikarya</taxon>
        <taxon>Ascomycota</taxon>
        <taxon>Pezizomycotina</taxon>
        <taxon>Dothideomycetes</taxon>
        <taxon>Dothideomycetidae</taxon>
        <taxon>Mycosphaerellales</taxon>
        <taxon>Extremaceae</taxon>
        <taxon>Saxophila</taxon>
    </lineage>
</organism>
<feature type="transmembrane region" description="Helical" evidence="6">
    <location>
        <begin position="434"/>
        <end position="460"/>
    </location>
</feature>
<dbReference type="InterPro" id="IPR017981">
    <property type="entry name" value="GPCR_2-like_7TM"/>
</dbReference>
<feature type="transmembrane region" description="Helical" evidence="6">
    <location>
        <begin position="191"/>
        <end position="211"/>
    </location>
</feature>
<keyword evidence="4 6" id="KW-0472">Membrane</keyword>
<proteinExistence type="predicted"/>
<feature type="transmembrane region" description="Helical" evidence="6">
    <location>
        <begin position="274"/>
        <end position="301"/>
    </location>
</feature>
<evidence type="ECO:0000256" key="2">
    <source>
        <dbReference type="ARBA" id="ARBA00022692"/>
    </source>
</evidence>
<accession>A0AAV9PBL9</accession>
<sequence>MAGRIVAPHFRSEQLHHTTSLTTPQPASKAQPGRRQGLNVAPSGTNPRHKPAARGAMPSNTILDPCPYPFLPLIDYPQTGGYLQGRFCGPVTPTQTCCLPCPLQQWVSSDNFEYNADVAYWFNVPALVCQVFLLVTFAVLPKEVSGRHYLSIGLCVALVLLEISFIIPLAGNPDQCYNMITPRDMYSSMSCAWSGTLLEVGAMSAVIWILLRSLWTHLRVCWNIEHTPAFLWIAHLLGWGLPVIFLAISLPITGVSFRVGGTCLPNPNGAFVTWFGWLITFAAAGAIIQFATTGFCLAIYLKSFFKQDPQSFSSTTGASMASGPSAAGNANGNGQTKHSARKMAKRLAWRRVRKVMQMQWRSIALSLFVILQTCYFGSIYVAQVQNSKANAKPEHSEQVFQWISCLVQSGGDKDRCIYLAKSLSLPEASVITNFFLVSIIGIVTFLLMVRWSMLVAWWELICDPGRGRRRQSSAADWVSAPPKRLSLGRILASDRLPKTTAGGEEEMPKAHTGVLPSPEKDRAISVPEAGDVAKRHETTTLFDEDGDLEDERRISRSGRLRGGDDVI</sequence>
<name>A0AAV9PBL9_9PEZI</name>
<dbReference type="AlphaFoldDB" id="A0AAV9PBL9"/>
<comment type="subcellular location">
    <subcellularLocation>
        <location evidence="1">Membrane</location>
        <topology evidence="1">Multi-pass membrane protein</topology>
    </subcellularLocation>
</comment>
<gene>
    <name evidence="8" type="ORF">LTR77_005480</name>
</gene>
<evidence type="ECO:0000256" key="5">
    <source>
        <dbReference type="SAM" id="MobiDB-lite"/>
    </source>
</evidence>
<dbReference type="EMBL" id="JAVRRT010000008">
    <property type="protein sequence ID" value="KAK5169504.1"/>
    <property type="molecule type" value="Genomic_DNA"/>
</dbReference>
<comment type="caution">
    <text evidence="8">The sequence shown here is derived from an EMBL/GenBank/DDBJ whole genome shotgun (WGS) entry which is preliminary data.</text>
</comment>
<dbReference type="Pfam" id="PF00002">
    <property type="entry name" value="7tm_2"/>
    <property type="match status" value="1"/>
</dbReference>
<feature type="region of interest" description="Disordered" evidence="5">
    <location>
        <begin position="316"/>
        <end position="338"/>
    </location>
</feature>
<evidence type="ECO:0000313" key="8">
    <source>
        <dbReference type="EMBL" id="KAK5169504.1"/>
    </source>
</evidence>
<dbReference type="InterPro" id="IPR053247">
    <property type="entry name" value="GPCR_GPR1/git3-like"/>
</dbReference>
<dbReference type="GeneID" id="89926821"/>
<feature type="transmembrane region" description="Helical" evidence="6">
    <location>
        <begin position="152"/>
        <end position="171"/>
    </location>
</feature>
<evidence type="ECO:0000259" key="7">
    <source>
        <dbReference type="PROSITE" id="PS50261"/>
    </source>
</evidence>
<evidence type="ECO:0000256" key="6">
    <source>
        <dbReference type="SAM" id="Phobius"/>
    </source>
</evidence>
<feature type="transmembrane region" description="Helical" evidence="6">
    <location>
        <begin position="360"/>
        <end position="382"/>
    </location>
</feature>
<dbReference type="PANTHER" id="PTHR42058">
    <property type="entry name" value="G_PROTEIN_RECEP_F2_4 DOMAIN-CONTAINING PROTEIN"/>
    <property type="match status" value="1"/>
</dbReference>
<keyword evidence="9" id="KW-1185">Reference proteome</keyword>
<evidence type="ECO:0000256" key="3">
    <source>
        <dbReference type="ARBA" id="ARBA00022989"/>
    </source>
</evidence>
<dbReference type="PROSITE" id="PS50261">
    <property type="entry name" value="G_PROTEIN_RECEP_F2_4"/>
    <property type="match status" value="1"/>
</dbReference>
<protein>
    <recommendedName>
        <fullName evidence="7">G-protein coupled receptors family 2 profile 2 domain-containing protein</fullName>
    </recommendedName>
</protein>
<keyword evidence="2 6" id="KW-0812">Transmembrane</keyword>
<dbReference type="GO" id="GO:0004930">
    <property type="term" value="F:G protein-coupled receptor activity"/>
    <property type="evidence" value="ECO:0007669"/>
    <property type="project" value="InterPro"/>
</dbReference>